<dbReference type="EMBL" id="QKSB01000004">
    <property type="protein sequence ID" value="PZE17344.1"/>
    <property type="molecule type" value="Genomic_DNA"/>
</dbReference>
<keyword evidence="1" id="KW-0812">Transmembrane</keyword>
<evidence type="ECO:0008006" key="4">
    <source>
        <dbReference type="Google" id="ProtNLM"/>
    </source>
</evidence>
<evidence type="ECO:0000313" key="3">
    <source>
        <dbReference type="Proteomes" id="UP000249248"/>
    </source>
</evidence>
<dbReference type="SUPFAM" id="SSF52833">
    <property type="entry name" value="Thioredoxin-like"/>
    <property type="match status" value="1"/>
</dbReference>
<comment type="caution">
    <text evidence="2">The sequence shown here is derived from an EMBL/GenBank/DDBJ whole genome shotgun (WGS) entry which is preliminary data.</text>
</comment>
<keyword evidence="1" id="KW-1133">Transmembrane helix</keyword>
<keyword evidence="3" id="KW-1185">Reference proteome</keyword>
<dbReference type="AlphaFoldDB" id="A0A2W1N0P9"/>
<feature type="transmembrane region" description="Helical" evidence="1">
    <location>
        <begin position="73"/>
        <end position="95"/>
    </location>
</feature>
<proteinExistence type="predicted"/>
<evidence type="ECO:0000256" key="1">
    <source>
        <dbReference type="SAM" id="Phobius"/>
    </source>
</evidence>
<evidence type="ECO:0000313" key="2">
    <source>
        <dbReference type="EMBL" id="PZE17344.1"/>
    </source>
</evidence>
<sequence>MNTQKSLGIITGLIFIGISIYLSFEFIEINKNFVGRFGVGWVFSTILLRLLVCFSFGRGLQLILKALLPKLKGAFSFIIGFIIGFGVSFISPIYAVDYGDYSDNEISLNTSDFNEITQNQYSSETAPYLVCFFTTTCPHCKAACQLLGFMHAAGRMTKVVLIFPGEVANREKFVAENDGLAFDAYSVSDKFFIENSGGVFPSIFLVNPDGSMNKHWYGGGLNYTALDYLATFK</sequence>
<dbReference type="Gene3D" id="3.40.30.10">
    <property type="entry name" value="Glutaredoxin"/>
    <property type="match status" value="1"/>
</dbReference>
<protein>
    <recommendedName>
        <fullName evidence="4">Thioredoxin domain-containing protein</fullName>
    </recommendedName>
</protein>
<name>A0A2W1N0P9_9FLAO</name>
<keyword evidence="1" id="KW-0472">Membrane</keyword>
<gene>
    <name evidence="2" type="ORF">DNU06_08725</name>
</gene>
<dbReference type="OrthoDB" id="648842at2"/>
<dbReference type="RefSeq" id="WP_111062869.1">
    <property type="nucleotide sequence ID" value="NZ_JBHUCU010000016.1"/>
</dbReference>
<feature type="transmembrane region" description="Helical" evidence="1">
    <location>
        <begin position="7"/>
        <end position="27"/>
    </location>
</feature>
<accession>A0A2W1N0P9</accession>
<feature type="transmembrane region" description="Helical" evidence="1">
    <location>
        <begin position="33"/>
        <end position="52"/>
    </location>
</feature>
<dbReference type="Proteomes" id="UP000249248">
    <property type="component" value="Unassembled WGS sequence"/>
</dbReference>
<dbReference type="InterPro" id="IPR036249">
    <property type="entry name" value="Thioredoxin-like_sf"/>
</dbReference>
<organism evidence="2 3">
    <name type="scientific">Putridiphycobacter roseus</name>
    <dbReference type="NCBI Taxonomy" id="2219161"/>
    <lineage>
        <taxon>Bacteria</taxon>
        <taxon>Pseudomonadati</taxon>
        <taxon>Bacteroidota</taxon>
        <taxon>Flavobacteriia</taxon>
        <taxon>Flavobacteriales</taxon>
        <taxon>Crocinitomicaceae</taxon>
        <taxon>Putridiphycobacter</taxon>
    </lineage>
</organism>
<reference evidence="2 3" key="1">
    <citation type="submission" date="2018-06" db="EMBL/GenBank/DDBJ databases">
        <title>The draft genome sequence of Crocinitomix sp. SM1701.</title>
        <authorList>
            <person name="Zhang X."/>
        </authorList>
    </citation>
    <scope>NUCLEOTIDE SEQUENCE [LARGE SCALE GENOMIC DNA]</scope>
    <source>
        <strain evidence="2 3">SM1701</strain>
    </source>
</reference>